<sequence>MLELGGTFPGGLGLFILAVAMITDGLKLSAGEALRSILASSTRTRLRGVLSGALLTARPQFLDRNVLGTPDLALRALCLELARLSAHGRAARQGCRAPAHARC</sequence>
<evidence type="ECO:0000256" key="4">
    <source>
        <dbReference type="ARBA" id="ARBA00022989"/>
    </source>
</evidence>
<evidence type="ECO:0000256" key="2">
    <source>
        <dbReference type="ARBA" id="ARBA00022475"/>
    </source>
</evidence>
<comment type="subcellular location">
    <subcellularLocation>
        <location evidence="1">Cell membrane</location>
        <topology evidence="1">Multi-pass membrane protein</topology>
    </subcellularLocation>
</comment>
<dbReference type="GO" id="GO:0005886">
    <property type="term" value="C:plasma membrane"/>
    <property type="evidence" value="ECO:0007669"/>
    <property type="project" value="UniProtKB-SubCell"/>
</dbReference>
<dbReference type="RefSeq" id="WP_201771515.1">
    <property type="nucleotide sequence ID" value="NZ_KN234748.1"/>
</dbReference>
<comment type="caution">
    <text evidence="6">The sequence shown here is derived from an EMBL/GenBank/DDBJ whole genome shotgun (WGS) entry which is preliminary data.</text>
</comment>
<dbReference type="InterPro" id="IPR003841">
    <property type="entry name" value="Na/Pi_transpt"/>
</dbReference>
<dbReference type="GO" id="GO:0044341">
    <property type="term" value="P:sodium-dependent phosphate transport"/>
    <property type="evidence" value="ECO:0007669"/>
    <property type="project" value="InterPro"/>
</dbReference>
<dbReference type="Proteomes" id="UP000029640">
    <property type="component" value="Unassembled WGS sequence"/>
</dbReference>
<dbReference type="Pfam" id="PF02690">
    <property type="entry name" value="Na_Pi_cotrans"/>
    <property type="match status" value="1"/>
</dbReference>
<evidence type="ECO:0000256" key="1">
    <source>
        <dbReference type="ARBA" id="ARBA00004651"/>
    </source>
</evidence>
<keyword evidence="7" id="KW-1185">Reference proteome</keyword>
<dbReference type="STRING" id="1265313.HRUBRA_00316"/>
<dbReference type="EMBL" id="AUVB01000012">
    <property type="protein sequence ID" value="KGE05114.1"/>
    <property type="molecule type" value="Genomic_DNA"/>
</dbReference>
<gene>
    <name evidence="6" type="ORF">HRUBRA_00316</name>
</gene>
<protein>
    <submittedName>
        <fullName evidence="6">Sodium-dependent phosphate transporter</fullName>
    </submittedName>
</protein>
<keyword evidence="3" id="KW-0812">Transmembrane</keyword>
<reference evidence="6 7" key="1">
    <citation type="journal article" date="2014" name="Genome Announc.">
        <title>Genome Sequence of Gammaproteobacterial Pseudohaliea rubra Type Strain DSM 19751, Isolated from Coastal Seawater of the Mediterranean Sea.</title>
        <authorList>
            <person name="Spring S."/>
            <person name="Fiebig A."/>
            <person name="Riedel T."/>
            <person name="Goker M."/>
            <person name="Klenk H.P."/>
        </authorList>
    </citation>
    <scope>NUCLEOTIDE SEQUENCE [LARGE SCALE GENOMIC DNA]</scope>
    <source>
        <strain evidence="6 7">DSM 19751</strain>
    </source>
</reference>
<evidence type="ECO:0000256" key="3">
    <source>
        <dbReference type="ARBA" id="ARBA00022692"/>
    </source>
</evidence>
<accession>A0A095X2N4</accession>
<evidence type="ECO:0000256" key="5">
    <source>
        <dbReference type="ARBA" id="ARBA00023136"/>
    </source>
</evidence>
<keyword evidence="5" id="KW-0472">Membrane</keyword>
<name>A0A095X2N4_9GAMM</name>
<organism evidence="6 7">
    <name type="scientific">Pseudohaliea rubra DSM 19751</name>
    <dbReference type="NCBI Taxonomy" id="1265313"/>
    <lineage>
        <taxon>Bacteria</taxon>
        <taxon>Pseudomonadati</taxon>
        <taxon>Pseudomonadota</taxon>
        <taxon>Gammaproteobacteria</taxon>
        <taxon>Cellvibrionales</taxon>
        <taxon>Halieaceae</taxon>
        <taxon>Pseudohaliea</taxon>
    </lineage>
</organism>
<proteinExistence type="predicted"/>
<keyword evidence="2" id="KW-1003">Cell membrane</keyword>
<keyword evidence="4" id="KW-1133">Transmembrane helix</keyword>
<evidence type="ECO:0000313" key="7">
    <source>
        <dbReference type="Proteomes" id="UP000029640"/>
    </source>
</evidence>
<dbReference type="AlphaFoldDB" id="A0A095X2N4"/>
<dbReference type="HOGENOM" id="CLU_2259861_0_0_6"/>
<evidence type="ECO:0000313" key="6">
    <source>
        <dbReference type="EMBL" id="KGE05114.1"/>
    </source>
</evidence>
<dbReference type="GO" id="GO:0005436">
    <property type="term" value="F:sodium:phosphate symporter activity"/>
    <property type="evidence" value="ECO:0007669"/>
    <property type="project" value="InterPro"/>
</dbReference>